<dbReference type="PROSITE" id="PS51257">
    <property type="entry name" value="PROKAR_LIPOPROTEIN"/>
    <property type="match status" value="1"/>
</dbReference>
<dbReference type="Proteomes" id="UP000240912">
    <property type="component" value="Unassembled WGS sequence"/>
</dbReference>
<dbReference type="RefSeq" id="WP_107213482.1">
    <property type="nucleotide sequence ID" value="NZ_KZ686268.1"/>
</dbReference>
<sequence length="310" mass="35698">MTRNSVLYILFLAGLFSACSHGDKRKDASLRDFTFAPVKNIRYEEVKRRFSSGLSVNEMGFHQEPSWIIEFISDDSVLAYYPKKKIMQGFHLHYDHANVYNFAKEWFRVKKIAKDSLVLQRLQVNRREIASDITSDVNMTFYAQSFIKRKLRTTARELQKPTAADSAFVRKLAERSNRNPGNRDSAFAARQPVRFVSRSPLVLVEQISNQDPLTGKTASYDYMFPEYKITIRKAYKDFAFRFGCVIDARGTIHIGRITGVIPEYYEQRKKVIEGVIRVYLRNLSTLHPGTTFGIPHSSEITLNITGKADN</sequence>
<dbReference type="EMBL" id="PYLS01000001">
    <property type="protein sequence ID" value="PST85083.1"/>
    <property type="molecule type" value="Genomic_DNA"/>
</dbReference>
<dbReference type="OrthoDB" id="787262at2"/>
<accession>A0A2T3HRQ2</accession>
<dbReference type="AlphaFoldDB" id="A0A2T3HRQ2"/>
<evidence type="ECO:0000313" key="2">
    <source>
        <dbReference type="Proteomes" id="UP000240912"/>
    </source>
</evidence>
<comment type="caution">
    <text evidence="1">The sequence shown here is derived from an EMBL/GenBank/DDBJ whole genome shotgun (WGS) entry which is preliminary data.</text>
</comment>
<name>A0A2T3HRQ2_9SPHI</name>
<keyword evidence="2" id="KW-1185">Reference proteome</keyword>
<gene>
    <name evidence="1" type="ORF">C7T94_02930</name>
</gene>
<evidence type="ECO:0000313" key="1">
    <source>
        <dbReference type="EMBL" id="PST85083.1"/>
    </source>
</evidence>
<organism evidence="1 2">
    <name type="scientific">Pedobacter yulinensis</name>
    <dbReference type="NCBI Taxonomy" id="2126353"/>
    <lineage>
        <taxon>Bacteria</taxon>
        <taxon>Pseudomonadati</taxon>
        <taxon>Bacteroidota</taxon>
        <taxon>Sphingobacteriia</taxon>
        <taxon>Sphingobacteriales</taxon>
        <taxon>Sphingobacteriaceae</taxon>
        <taxon>Pedobacter</taxon>
    </lineage>
</organism>
<reference evidence="1 2" key="1">
    <citation type="submission" date="2018-03" db="EMBL/GenBank/DDBJ databases">
        <authorList>
            <person name="Keele B.F."/>
        </authorList>
    </citation>
    <scope>NUCLEOTIDE SEQUENCE [LARGE SCALE GENOMIC DNA]</scope>
    <source>
        <strain evidence="1 2">YL28-9</strain>
    </source>
</reference>
<protein>
    <submittedName>
        <fullName evidence="1">Uncharacterized protein</fullName>
    </submittedName>
</protein>
<proteinExistence type="predicted"/>